<protein>
    <recommendedName>
        <fullName evidence="15">Protein kinase domain-containing protein</fullName>
    </recommendedName>
</protein>
<evidence type="ECO:0000259" key="15">
    <source>
        <dbReference type="PROSITE" id="PS50011"/>
    </source>
</evidence>
<dbReference type="GO" id="GO:0004714">
    <property type="term" value="F:transmembrane receptor protein tyrosine kinase activity"/>
    <property type="evidence" value="ECO:0007669"/>
    <property type="project" value="InterPro"/>
</dbReference>
<gene>
    <name evidence="16" type="ORF">CUMW_146490</name>
</gene>
<evidence type="ECO:0000256" key="13">
    <source>
        <dbReference type="SAM" id="Phobius"/>
    </source>
</evidence>
<dbReference type="Pfam" id="PF07714">
    <property type="entry name" value="PK_Tyr_Ser-Thr"/>
    <property type="match status" value="2"/>
</dbReference>
<keyword evidence="10 13" id="KW-0472">Membrane</keyword>
<keyword evidence="3" id="KW-0808">Transferase</keyword>
<evidence type="ECO:0000256" key="1">
    <source>
        <dbReference type="ARBA" id="ARBA00004479"/>
    </source>
</evidence>
<dbReference type="Gene3D" id="2.60.120.430">
    <property type="entry name" value="Galactose-binding lectin"/>
    <property type="match status" value="4"/>
</dbReference>
<dbReference type="GO" id="GO:0004674">
    <property type="term" value="F:protein serine/threonine kinase activity"/>
    <property type="evidence" value="ECO:0007669"/>
    <property type="project" value="UniProtKB-KW"/>
</dbReference>
<feature type="chain" id="PRO_5014120448" description="Protein kinase domain-containing protein" evidence="14">
    <location>
        <begin position="31"/>
        <end position="1110"/>
    </location>
</feature>
<keyword evidence="9 13" id="KW-1133">Transmembrane helix</keyword>
<dbReference type="InterPro" id="IPR045272">
    <property type="entry name" value="ANXUR1/2-like"/>
</dbReference>
<dbReference type="FunFam" id="2.60.120.430:FF:000005">
    <property type="entry name" value="Putative receptor-like protein kinase"/>
    <property type="match status" value="1"/>
</dbReference>
<dbReference type="FunFam" id="2.60.120.430:FF:000013">
    <property type="entry name" value="Putative receptor-like protein kinase"/>
    <property type="match status" value="2"/>
</dbReference>
<comment type="subcellular location">
    <subcellularLocation>
        <location evidence="1">Membrane</location>
        <topology evidence="1">Single-pass type I membrane protein</topology>
    </subcellularLocation>
</comment>
<evidence type="ECO:0000313" key="16">
    <source>
        <dbReference type="EMBL" id="GAY53057.1"/>
    </source>
</evidence>
<dbReference type="Pfam" id="PF12819">
    <property type="entry name" value="Malectin_like"/>
    <property type="match status" value="2"/>
</dbReference>
<feature type="binding site" evidence="12">
    <location>
        <position position="1039"/>
    </location>
    <ligand>
        <name>ATP</name>
        <dbReference type="ChEBI" id="CHEBI:30616"/>
    </ligand>
</feature>
<sequence>MAKIQTKKVLKSSSPLIFLLHLLSVGLTCAAYSLPDKYFINCGSDTDVNSGNRIFRGDLNSDSISFSKQSHPVKNSSQLPDTLALYQTARVFNQLSYYEFDISSNGTHLVRLHFFAFSSEINLYKAVFNVSTSHPFVLLHNFNVQKSSQSPVIKDFFLSITQGKFRVYFRPQESSFAFVSAIEVFPVDPLPLSFIPDEASHVGPIGIKTNDYRGIHSKALQTIFRINVGGHMISQENDKLGRNWIRDDSYLYNPDTAKTFESTANLNYGYRGIVSEYTAPDSVYQTAKQMNINNSGLSNNFNITWCFNVSKNARHFVRVHFCDIVSPSPNVFKFFLYIDGTYSQEINPYTADIYQTATPFYFDFEVDSNDRGIMNISVGPKAEAGSKPDAYLNGLEIMEIMEKSGTVPAVNGHKRKHVMVVVGSVLGGLLLICILTVVLFFVLIYRKQKPDEFPLALELSPLHVCGGGSSHGKVPEGTGGSPMPNVDLGLKIPFVEIQFATHNFDRKLVIGKGGFGNVYKGTLRNGMKVAVKRSEPGSGQGLSEFQTEIIVLSKIRHRHLVSLIGYYSISFSEPSYPVKNSSQLPDTLALYQTARVFNQSSYYEFEISSNGTHLVRLHFFAFSSAINLCKAVFNVSTSHPFLLLHNFNVQNSSHSPVIKDFFLSITQGKFRVRFWPQETSFAFVSAIEVFPVDPLPLSFIPDNAQHVSPIGIKINSYPGIHSKALQTICRINVGGPMISQENDKLGRNWIPDDSYLYNPDTAKKVESTANLNYGYRGIVSEYTAPDSVYQTAKQMNISNSRLSNNFNITWRFNVSKNARHFVRVHFCDIVSPSQNVFKFVLYIDGTYSQEINPYNPYTDISQLATPFYFDFVVDPNDRGIMNISVGPKAEVGSKPDAYLNGLEIMEIMEKSGTVPVENGHKKKHVMVVVGSVLGGLLLICILAVVLFFVLTYRKQKPGEFPLALDWSPLHVRGGGSSHGKVPEGTGGSPMPNVNLGLKIPFVEIQFATHNFDRKLVIGKGGFGNVYKGTLRNGMKVAVKRSEPGSGQGLPEFQTEITVLSKIRHRHLVSLIGYCDERYEMILVYDFMEKGTLRDHLYKSKSPCLSLGYRA</sequence>
<name>A0A2H5PL14_CITUN</name>
<evidence type="ECO:0000256" key="7">
    <source>
        <dbReference type="ARBA" id="ARBA00022777"/>
    </source>
</evidence>
<feature type="transmembrane region" description="Helical" evidence="13">
    <location>
        <begin position="925"/>
        <end position="950"/>
    </location>
</feature>
<evidence type="ECO:0000256" key="4">
    <source>
        <dbReference type="ARBA" id="ARBA00022692"/>
    </source>
</evidence>
<dbReference type="STRING" id="55188.A0A2H5PL14"/>
<dbReference type="InterPro" id="IPR001245">
    <property type="entry name" value="Ser-Thr/Tyr_kinase_cat_dom"/>
</dbReference>
<evidence type="ECO:0000256" key="2">
    <source>
        <dbReference type="ARBA" id="ARBA00022527"/>
    </source>
</evidence>
<keyword evidence="6 12" id="KW-0547">Nucleotide-binding</keyword>
<evidence type="ECO:0000256" key="11">
    <source>
        <dbReference type="ARBA" id="ARBA00023180"/>
    </source>
</evidence>
<keyword evidence="11" id="KW-0325">Glycoprotein</keyword>
<keyword evidence="5 14" id="KW-0732">Signal</keyword>
<dbReference type="PROSITE" id="PS50011">
    <property type="entry name" value="PROTEIN_KINASE_DOM"/>
    <property type="match status" value="1"/>
</dbReference>
<evidence type="ECO:0000256" key="8">
    <source>
        <dbReference type="ARBA" id="ARBA00022840"/>
    </source>
</evidence>
<dbReference type="PANTHER" id="PTHR34590:SF12">
    <property type="entry name" value="CARBOHYDRATE-BINDING PROTEIN OF THE ER PROTEIN"/>
    <property type="match status" value="1"/>
</dbReference>
<dbReference type="InterPro" id="IPR000719">
    <property type="entry name" value="Prot_kinase_dom"/>
</dbReference>
<dbReference type="FunFam" id="3.30.200.20:FF:000039">
    <property type="entry name" value="receptor-like protein kinase FERONIA"/>
    <property type="match status" value="2"/>
</dbReference>
<proteinExistence type="predicted"/>
<keyword evidence="8 12" id="KW-0067">ATP-binding</keyword>
<evidence type="ECO:0000313" key="17">
    <source>
        <dbReference type="Proteomes" id="UP000236630"/>
    </source>
</evidence>
<evidence type="ECO:0000256" key="12">
    <source>
        <dbReference type="PROSITE-ProRule" id="PRU10141"/>
    </source>
</evidence>
<keyword evidence="7" id="KW-0418">Kinase</keyword>
<dbReference type="InterPro" id="IPR017441">
    <property type="entry name" value="Protein_kinase_ATP_BS"/>
</dbReference>
<evidence type="ECO:0000256" key="9">
    <source>
        <dbReference type="ARBA" id="ARBA00022989"/>
    </source>
</evidence>
<evidence type="ECO:0000256" key="6">
    <source>
        <dbReference type="ARBA" id="ARBA00022741"/>
    </source>
</evidence>
<dbReference type="PANTHER" id="PTHR34590">
    <property type="entry name" value="OS03G0124300 PROTEIN-RELATED"/>
    <property type="match status" value="1"/>
</dbReference>
<dbReference type="InterPro" id="IPR011009">
    <property type="entry name" value="Kinase-like_dom_sf"/>
</dbReference>
<feature type="domain" description="Protein kinase" evidence="15">
    <location>
        <begin position="1011"/>
        <end position="1110"/>
    </location>
</feature>
<feature type="signal peptide" evidence="14">
    <location>
        <begin position="1"/>
        <end position="30"/>
    </location>
</feature>
<comment type="caution">
    <text evidence="16">The sequence shown here is derived from an EMBL/GenBank/DDBJ whole genome shotgun (WGS) entry which is preliminary data.</text>
</comment>
<dbReference type="InterPro" id="IPR024788">
    <property type="entry name" value="Malectin-like_Carb-bd_dom"/>
</dbReference>
<accession>A0A2H5PL14</accession>
<dbReference type="GO" id="GO:0005524">
    <property type="term" value="F:ATP binding"/>
    <property type="evidence" value="ECO:0007669"/>
    <property type="project" value="UniProtKB-UniRule"/>
</dbReference>
<dbReference type="EMBL" id="BDQV01000087">
    <property type="protein sequence ID" value="GAY53057.1"/>
    <property type="molecule type" value="Genomic_DNA"/>
</dbReference>
<evidence type="ECO:0000256" key="5">
    <source>
        <dbReference type="ARBA" id="ARBA00022729"/>
    </source>
</evidence>
<keyword evidence="4 13" id="KW-0812">Transmembrane</keyword>
<evidence type="ECO:0000256" key="3">
    <source>
        <dbReference type="ARBA" id="ARBA00022679"/>
    </source>
</evidence>
<dbReference type="Gene3D" id="3.30.200.20">
    <property type="entry name" value="Phosphorylase Kinase, domain 1"/>
    <property type="match status" value="2"/>
</dbReference>
<evidence type="ECO:0000256" key="14">
    <source>
        <dbReference type="SAM" id="SignalP"/>
    </source>
</evidence>
<dbReference type="Proteomes" id="UP000236630">
    <property type="component" value="Unassembled WGS sequence"/>
</dbReference>
<keyword evidence="2" id="KW-0723">Serine/threonine-protein kinase</keyword>
<keyword evidence="17" id="KW-1185">Reference proteome</keyword>
<dbReference type="GO" id="GO:0016020">
    <property type="term" value="C:membrane"/>
    <property type="evidence" value="ECO:0007669"/>
    <property type="project" value="UniProtKB-SubCell"/>
</dbReference>
<reference evidence="16 17" key="1">
    <citation type="journal article" date="2017" name="Front. Genet.">
        <title>Draft sequencing of the heterozygous diploid genome of Satsuma (Citrus unshiu Marc.) using a hybrid assembly approach.</title>
        <authorList>
            <person name="Shimizu T."/>
            <person name="Tanizawa Y."/>
            <person name="Mochizuki T."/>
            <person name="Nagasaki H."/>
            <person name="Yoshioka T."/>
            <person name="Toyoda A."/>
            <person name="Fujiyama A."/>
            <person name="Kaminuma E."/>
            <person name="Nakamura Y."/>
        </authorList>
    </citation>
    <scope>NUCLEOTIDE SEQUENCE [LARGE SCALE GENOMIC DNA]</scope>
    <source>
        <strain evidence="17">cv. Miyagawa wase</strain>
    </source>
</reference>
<evidence type="ECO:0000256" key="10">
    <source>
        <dbReference type="ARBA" id="ARBA00023136"/>
    </source>
</evidence>
<organism evidence="16 17">
    <name type="scientific">Citrus unshiu</name>
    <name type="common">Satsuma mandarin</name>
    <name type="synonym">Citrus nobilis var. unshiu</name>
    <dbReference type="NCBI Taxonomy" id="55188"/>
    <lineage>
        <taxon>Eukaryota</taxon>
        <taxon>Viridiplantae</taxon>
        <taxon>Streptophyta</taxon>
        <taxon>Embryophyta</taxon>
        <taxon>Tracheophyta</taxon>
        <taxon>Spermatophyta</taxon>
        <taxon>Magnoliopsida</taxon>
        <taxon>eudicotyledons</taxon>
        <taxon>Gunneridae</taxon>
        <taxon>Pentapetalae</taxon>
        <taxon>rosids</taxon>
        <taxon>malvids</taxon>
        <taxon>Sapindales</taxon>
        <taxon>Rutaceae</taxon>
        <taxon>Aurantioideae</taxon>
        <taxon>Citrus</taxon>
    </lineage>
</organism>
<dbReference type="AlphaFoldDB" id="A0A2H5PL14"/>
<dbReference type="SUPFAM" id="SSF56112">
    <property type="entry name" value="Protein kinase-like (PK-like)"/>
    <property type="match status" value="2"/>
</dbReference>
<dbReference type="PROSITE" id="PS00107">
    <property type="entry name" value="PROTEIN_KINASE_ATP"/>
    <property type="match status" value="1"/>
</dbReference>
<feature type="transmembrane region" description="Helical" evidence="13">
    <location>
        <begin position="418"/>
        <end position="445"/>
    </location>
</feature>